<dbReference type="InterPro" id="IPR002641">
    <property type="entry name" value="PNPLA_dom"/>
</dbReference>
<name>A0ABY5APF4_9CYAN</name>
<dbReference type="Pfam" id="PF01734">
    <property type="entry name" value="Patatin"/>
    <property type="match status" value="1"/>
</dbReference>
<dbReference type="PANTHER" id="PTHR24185">
    <property type="entry name" value="CALCIUM-INDEPENDENT PHOSPHOLIPASE A2-GAMMA"/>
    <property type="match status" value="1"/>
</dbReference>
<organism evidence="6 7">
    <name type="scientific">Phormidium yuhuli AB48</name>
    <dbReference type="NCBI Taxonomy" id="2940671"/>
    <lineage>
        <taxon>Bacteria</taxon>
        <taxon>Bacillati</taxon>
        <taxon>Cyanobacteriota</taxon>
        <taxon>Cyanophyceae</taxon>
        <taxon>Oscillatoriophycideae</taxon>
        <taxon>Oscillatoriales</taxon>
        <taxon>Oscillatoriaceae</taxon>
        <taxon>Phormidium</taxon>
        <taxon>Phormidium yuhuli</taxon>
    </lineage>
</organism>
<reference evidence="6" key="1">
    <citation type="submission" date="2022-06" db="EMBL/GenBank/DDBJ databases">
        <title>Genome sequence of Phormidium yuhuli AB48 isolated from an industrial photobioreactor environment.</title>
        <authorList>
            <person name="Qiu Y."/>
            <person name="Noonan A.J.C."/>
            <person name="Dofher K."/>
            <person name="Koch M."/>
            <person name="Kieft B."/>
            <person name="Lin X."/>
            <person name="Ziels R.M."/>
            <person name="Hallam S.J."/>
        </authorList>
    </citation>
    <scope>NUCLEOTIDE SEQUENCE</scope>
    <source>
        <strain evidence="6">AB48</strain>
    </source>
</reference>
<evidence type="ECO:0000256" key="2">
    <source>
        <dbReference type="ARBA" id="ARBA00022963"/>
    </source>
</evidence>
<feature type="short sequence motif" description="GXSXG" evidence="4">
    <location>
        <begin position="58"/>
        <end position="62"/>
    </location>
</feature>
<dbReference type="SUPFAM" id="SSF52151">
    <property type="entry name" value="FabD/lysophospholipase-like"/>
    <property type="match status" value="1"/>
</dbReference>
<gene>
    <name evidence="6" type="ORF">NEA10_19035</name>
</gene>
<evidence type="ECO:0000313" key="7">
    <source>
        <dbReference type="Proteomes" id="UP001056708"/>
    </source>
</evidence>
<dbReference type="EMBL" id="CP098611">
    <property type="protein sequence ID" value="USR90890.1"/>
    <property type="molecule type" value="Genomic_DNA"/>
</dbReference>
<evidence type="ECO:0000259" key="5">
    <source>
        <dbReference type="PROSITE" id="PS51635"/>
    </source>
</evidence>
<dbReference type="PROSITE" id="PS51635">
    <property type="entry name" value="PNPLA"/>
    <property type="match status" value="1"/>
</dbReference>
<feature type="active site" description="Proton acceptor" evidence="4">
    <location>
        <position position="197"/>
    </location>
</feature>
<keyword evidence="3 4" id="KW-0443">Lipid metabolism</keyword>
<evidence type="ECO:0000256" key="3">
    <source>
        <dbReference type="ARBA" id="ARBA00023098"/>
    </source>
</evidence>
<evidence type="ECO:0000256" key="1">
    <source>
        <dbReference type="ARBA" id="ARBA00022801"/>
    </source>
</evidence>
<feature type="short sequence motif" description="GXGXXG" evidence="4">
    <location>
        <begin position="20"/>
        <end position="25"/>
    </location>
</feature>
<feature type="domain" description="PNPLA" evidence="5">
    <location>
        <begin position="16"/>
        <end position="211"/>
    </location>
</feature>
<keyword evidence="7" id="KW-1185">Reference proteome</keyword>
<feature type="active site" description="Nucleophile" evidence="4">
    <location>
        <position position="60"/>
    </location>
</feature>
<dbReference type="PANTHER" id="PTHR24185:SF1">
    <property type="entry name" value="CALCIUM-INDEPENDENT PHOSPHOLIPASE A2-GAMMA"/>
    <property type="match status" value="1"/>
</dbReference>
<keyword evidence="2 4" id="KW-0442">Lipid degradation</keyword>
<evidence type="ECO:0000313" key="6">
    <source>
        <dbReference type="EMBL" id="USR90890.1"/>
    </source>
</evidence>
<sequence length="383" mass="43696">MTLETRKTLTRPRRILSIDGGGIRGVVAAEILLEIEKILCHNNTPWSCLADYFDLIGGTSTGSILASAIAMGMKVQDILDLYINHGREIFTPNVFWKRWLFSRYKSQPLEKKLKELFGYKTLESKDLKTFLAIVSKNATTARNYFFINHPDNRYYEDNQSLQLWQLIRASTAAPTFFPPERMTVKTRGKKHNYEFIDGGMSMFNNPSFQLFVESTQPKYRIGWKTGADNLLLVSIGTGFSSNLIPFERAKRHTLLNWAPYAIGTLMEDANVQQNFIMGLIGQTPPDLQRLMDNELENLSIPSCSGLQDTSAGTFPSLLTYHRYTTVFSEARFRQLQLDTITPAQVATMDAVDQIQTLRDIGQAIAREQVRAEYFDNFRHEDTD</sequence>
<accession>A0ABY5APF4</accession>
<evidence type="ECO:0000256" key="4">
    <source>
        <dbReference type="PROSITE-ProRule" id="PRU01161"/>
    </source>
</evidence>
<dbReference type="Proteomes" id="UP001056708">
    <property type="component" value="Chromosome"/>
</dbReference>
<dbReference type="Gene3D" id="3.40.1090.10">
    <property type="entry name" value="Cytosolic phospholipase A2 catalytic domain"/>
    <property type="match status" value="1"/>
</dbReference>
<protein>
    <submittedName>
        <fullName evidence="6">Patatin-like phospholipase family protein</fullName>
    </submittedName>
</protein>
<feature type="short sequence motif" description="DGA/G" evidence="4">
    <location>
        <begin position="197"/>
        <end position="199"/>
    </location>
</feature>
<keyword evidence="1 4" id="KW-0378">Hydrolase</keyword>
<dbReference type="RefSeq" id="WP_252662914.1">
    <property type="nucleotide sequence ID" value="NZ_CP098611.1"/>
</dbReference>
<dbReference type="InterPro" id="IPR016035">
    <property type="entry name" value="Acyl_Trfase/lysoPLipase"/>
</dbReference>
<proteinExistence type="predicted"/>